<feature type="chain" id="PRO_5014153782" description="CASP-like protein" evidence="1">
    <location>
        <begin position="22"/>
        <end position="63"/>
    </location>
</feature>
<evidence type="ECO:0008006" key="4">
    <source>
        <dbReference type="Google" id="ProtNLM"/>
    </source>
</evidence>
<gene>
    <name evidence="2" type="ORF">CUMW_196820</name>
</gene>
<accession>A0A2H5Q5B1</accession>
<sequence length="63" mass="6829">LLSSSLSLSLAICSAALLCSALTFANSGEIDNNMGDWETFCGSDGHTVVYFELLACYFTLMFY</sequence>
<feature type="signal peptide" evidence="1">
    <location>
        <begin position="1"/>
        <end position="21"/>
    </location>
</feature>
<keyword evidence="1" id="KW-0732">Signal</keyword>
<dbReference type="AlphaFoldDB" id="A0A2H5Q5B1"/>
<evidence type="ECO:0000313" key="3">
    <source>
        <dbReference type="Proteomes" id="UP000236630"/>
    </source>
</evidence>
<feature type="non-terminal residue" evidence="2">
    <location>
        <position position="1"/>
    </location>
</feature>
<dbReference type="EMBL" id="BDQV01000218">
    <property type="protein sequence ID" value="GAY59743.1"/>
    <property type="molecule type" value="Genomic_DNA"/>
</dbReference>
<name>A0A2H5Q5B1_CITUN</name>
<evidence type="ECO:0000256" key="1">
    <source>
        <dbReference type="SAM" id="SignalP"/>
    </source>
</evidence>
<reference evidence="2 3" key="1">
    <citation type="journal article" date="2017" name="Front. Genet.">
        <title>Draft sequencing of the heterozygous diploid genome of Satsuma (Citrus unshiu Marc.) using a hybrid assembly approach.</title>
        <authorList>
            <person name="Shimizu T."/>
            <person name="Tanizawa Y."/>
            <person name="Mochizuki T."/>
            <person name="Nagasaki H."/>
            <person name="Yoshioka T."/>
            <person name="Toyoda A."/>
            <person name="Fujiyama A."/>
            <person name="Kaminuma E."/>
            <person name="Nakamura Y."/>
        </authorList>
    </citation>
    <scope>NUCLEOTIDE SEQUENCE [LARGE SCALE GENOMIC DNA]</scope>
    <source>
        <strain evidence="3">cv. Miyagawa wase</strain>
    </source>
</reference>
<organism evidence="2 3">
    <name type="scientific">Citrus unshiu</name>
    <name type="common">Satsuma mandarin</name>
    <name type="synonym">Citrus nobilis var. unshiu</name>
    <dbReference type="NCBI Taxonomy" id="55188"/>
    <lineage>
        <taxon>Eukaryota</taxon>
        <taxon>Viridiplantae</taxon>
        <taxon>Streptophyta</taxon>
        <taxon>Embryophyta</taxon>
        <taxon>Tracheophyta</taxon>
        <taxon>Spermatophyta</taxon>
        <taxon>Magnoliopsida</taxon>
        <taxon>eudicotyledons</taxon>
        <taxon>Gunneridae</taxon>
        <taxon>Pentapetalae</taxon>
        <taxon>rosids</taxon>
        <taxon>malvids</taxon>
        <taxon>Sapindales</taxon>
        <taxon>Rutaceae</taxon>
        <taxon>Aurantioideae</taxon>
        <taxon>Citrus</taxon>
    </lineage>
</organism>
<dbReference type="Proteomes" id="UP000236630">
    <property type="component" value="Unassembled WGS sequence"/>
</dbReference>
<comment type="caution">
    <text evidence="2">The sequence shown here is derived from an EMBL/GenBank/DDBJ whole genome shotgun (WGS) entry which is preliminary data.</text>
</comment>
<keyword evidence="3" id="KW-1185">Reference proteome</keyword>
<protein>
    <recommendedName>
        <fullName evidence="4">CASP-like protein</fullName>
    </recommendedName>
</protein>
<proteinExistence type="predicted"/>
<evidence type="ECO:0000313" key="2">
    <source>
        <dbReference type="EMBL" id="GAY59743.1"/>
    </source>
</evidence>